<name>A0A7X0TUU3_9GAMM</name>
<dbReference type="AlphaFoldDB" id="A0A7X0TUU3"/>
<sequence length="72" mass="8142">MADLIYIDHEYDGDGNEIEDKYVVELDGKPADEYSLSHDYYNSVVDAHAFAEEVSDQTGVKITWGCLRPAWA</sequence>
<accession>A0A7X0TUU3</accession>
<dbReference type="EMBL" id="JACHHU010000036">
    <property type="protein sequence ID" value="MBB6544757.1"/>
    <property type="molecule type" value="Genomic_DNA"/>
</dbReference>
<dbReference type="Proteomes" id="UP000537141">
    <property type="component" value="Unassembled WGS sequence"/>
</dbReference>
<protein>
    <submittedName>
        <fullName evidence="1">Uncharacterized protein</fullName>
    </submittedName>
</protein>
<evidence type="ECO:0000313" key="1">
    <source>
        <dbReference type="EMBL" id="MBB6544757.1"/>
    </source>
</evidence>
<dbReference type="RefSeq" id="WP_184426175.1">
    <property type="nucleotide sequence ID" value="NZ_BAABLB010000034.1"/>
</dbReference>
<gene>
    <name evidence="1" type="ORF">HNQ55_003290</name>
</gene>
<proteinExistence type="predicted"/>
<comment type="caution">
    <text evidence="1">The sequence shown here is derived from an EMBL/GenBank/DDBJ whole genome shotgun (WGS) entry which is preliminary data.</text>
</comment>
<organism evidence="1 2">
    <name type="scientific">Thalassotalea piscium</name>
    <dbReference type="NCBI Taxonomy" id="1230533"/>
    <lineage>
        <taxon>Bacteria</taxon>
        <taxon>Pseudomonadati</taxon>
        <taxon>Pseudomonadota</taxon>
        <taxon>Gammaproteobacteria</taxon>
        <taxon>Alteromonadales</taxon>
        <taxon>Colwelliaceae</taxon>
        <taxon>Thalassotalea</taxon>
    </lineage>
</organism>
<evidence type="ECO:0000313" key="2">
    <source>
        <dbReference type="Proteomes" id="UP000537141"/>
    </source>
</evidence>
<reference evidence="1 2" key="1">
    <citation type="submission" date="2020-08" db="EMBL/GenBank/DDBJ databases">
        <title>Genomic Encyclopedia of Type Strains, Phase IV (KMG-IV): sequencing the most valuable type-strain genomes for metagenomic binning, comparative biology and taxonomic classification.</title>
        <authorList>
            <person name="Goeker M."/>
        </authorList>
    </citation>
    <scope>NUCLEOTIDE SEQUENCE [LARGE SCALE GENOMIC DNA]</scope>
    <source>
        <strain evidence="1 2">DSM 26287</strain>
    </source>
</reference>
<keyword evidence="2" id="KW-1185">Reference proteome</keyword>